<keyword evidence="2" id="KW-1185">Reference proteome</keyword>
<protein>
    <submittedName>
        <fullName evidence="1">Uncharacterized protein</fullName>
    </submittedName>
</protein>
<organism evidence="1 2">
    <name type="scientific">Rubus argutus</name>
    <name type="common">Southern blackberry</name>
    <dbReference type="NCBI Taxonomy" id="59490"/>
    <lineage>
        <taxon>Eukaryota</taxon>
        <taxon>Viridiplantae</taxon>
        <taxon>Streptophyta</taxon>
        <taxon>Embryophyta</taxon>
        <taxon>Tracheophyta</taxon>
        <taxon>Spermatophyta</taxon>
        <taxon>Magnoliopsida</taxon>
        <taxon>eudicotyledons</taxon>
        <taxon>Gunneridae</taxon>
        <taxon>Pentapetalae</taxon>
        <taxon>rosids</taxon>
        <taxon>fabids</taxon>
        <taxon>Rosales</taxon>
        <taxon>Rosaceae</taxon>
        <taxon>Rosoideae</taxon>
        <taxon>Rosoideae incertae sedis</taxon>
        <taxon>Rubus</taxon>
    </lineage>
</organism>
<comment type="caution">
    <text evidence="1">The sequence shown here is derived from an EMBL/GenBank/DDBJ whole genome shotgun (WGS) entry which is preliminary data.</text>
</comment>
<reference evidence="1 2" key="1">
    <citation type="journal article" date="2023" name="G3 (Bethesda)">
        <title>A chromosome-length genome assembly and annotation of blackberry (Rubus argutus, cv. 'Hillquist').</title>
        <authorList>
            <person name="Bruna T."/>
            <person name="Aryal R."/>
            <person name="Dudchenko O."/>
            <person name="Sargent D.J."/>
            <person name="Mead D."/>
            <person name="Buti M."/>
            <person name="Cavallini A."/>
            <person name="Hytonen T."/>
            <person name="Andres J."/>
            <person name="Pham M."/>
            <person name="Weisz D."/>
            <person name="Mascagni F."/>
            <person name="Usai G."/>
            <person name="Natali L."/>
            <person name="Bassil N."/>
            <person name="Fernandez G.E."/>
            <person name="Lomsadze A."/>
            <person name="Armour M."/>
            <person name="Olukolu B."/>
            <person name="Poorten T."/>
            <person name="Britton C."/>
            <person name="Davik J."/>
            <person name="Ashrafi H."/>
            <person name="Aiden E.L."/>
            <person name="Borodovsky M."/>
            <person name="Worthington M."/>
        </authorList>
    </citation>
    <scope>NUCLEOTIDE SEQUENCE [LARGE SCALE GENOMIC DNA]</scope>
    <source>
        <strain evidence="1">PI 553951</strain>
    </source>
</reference>
<dbReference type="EMBL" id="JBEDUW010000003">
    <property type="protein sequence ID" value="KAK9938708.1"/>
    <property type="molecule type" value="Genomic_DNA"/>
</dbReference>
<evidence type="ECO:0000313" key="2">
    <source>
        <dbReference type="Proteomes" id="UP001457282"/>
    </source>
</evidence>
<proteinExistence type="predicted"/>
<evidence type="ECO:0000313" key="1">
    <source>
        <dbReference type="EMBL" id="KAK9938708.1"/>
    </source>
</evidence>
<gene>
    <name evidence="1" type="ORF">M0R45_015430</name>
</gene>
<accession>A0AAW1XPP3</accession>
<name>A0AAW1XPP3_RUBAR</name>
<dbReference type="AlphaFoldDB" id="A0AAW1XPP3"/>
<dbReference type="Proteomes" id="UP001457282">
    <property type="component" value="Unassembled WGS sequence"/>
</dbReference>
<sequence>MQFSRPRNDFVYHISVSDDANKDPTGAGVETSRKRKLREDYQMKVTMVWNVMRACYCSDDRTRPIVDLDFRTATFRDLEYRLFTIIDDDDIGVVDNMITLIGRLVYEGVPFEDVDEMVNQIRGVVDKAFRSGRPMEKLDVMVTVKNQTGLPLEENEAVLRPYS</sequence>